<dbReference type="PATRIC" id="fig|1276258.3.peg.651"/>
<organism evidence="3 4">
    <name type="scientific">Spiroplasma apis B31</name>
    <dbReference type="NCBI Taxonomy" id="1276258"/>
    <lineage>
        <taxon>Bacteria</taxon>
        <taxon>Bacillati</taxon>
        <taxon>Mycoplasmatota</taxon>
        <taxon>Mollicutes</taxon>
        <taxon>Entomoplasmatales</taxon>
        <taxon>Spiroplasmataceae</taxon>
        <taxon>Spiroplasma</taxon>
    </lineage>
</organism>
<dbReference type="eggNOG" id="COG1073">
    <property type="taxonomic scope" value="Bacteria"/>
</dbReference>
<dbReference type="HOGENOM" id="CLU_849692_0_0_14"/>
<dbReference type="PANTHER" id="PTHR43358">
    <property type="entry name" value="ALPHA/BETA-HYDROLASE"/>
    <property type="match status" value="1"/>
</dbReference>
<dbReference type="InterPro" id="IPR052920">
    <property type="entry name" value="DNA-binding_regulatory"/>
</dbReference>
<evidence type="ECO:0000256" key="1">
    <source>
        <dbReference type="SAM" id="Phobius"/>
    </source>
</evidence>
<evidence type="ECO:0000313" key="4">
    <source>
        <dbReference type="Proteomes" id="UP000018550"/>
    </source>
</evidence>
<keyword evidence="1" id="KW-1133">Transmembrane helix</keyword>
<keyword evidence="1" id="KW-0812">Transmembrane</keyword>
<dbReference type="Proteomes" id="UP000018550">
    <property type="component" value="Chromosome"/>
</dbReference>
<evidence type="ECO:0000259" key="2">
    <source>
        <dbReference type="Pfam" id="PF00561"/>
    </source>
</evidence>
<proteinExistence type="predicted"/>
<dbReference type="AlphaFoldDB" id="V5RJ35"/>
<feature type="domain" description="AB hydrolase-1" evidence="2">
    <location>
        <begin position="115"/>
        <end position="226"/>
    </location>
</feature>
<keyword evidence="4" id="KW-1185">Reference proteome</keyword>
<dbReference type="InterPro" id="IPR029058">
    <property type="entry name" value="AB_hydrolase_fold"/>
</dbReference>
<protein>
    <submittedName>
        <fullName evidence="3">Putative hydrolase</fullName>
    </submittedName>
</protein>
<reference evidence="3 4" key="1">
    <citation type="journal article" date="2014" name="Genome Announc.">
        <title>Complete Genome Sequence of Spiroplasma apis B31T (ATCC 33834), a Bacterium Associated with May Disease of Honeybees (Apis mellifera).</title>
        <authorList>
            <person name="Ku C."/>
            <person name="Lo W.S."/>
            <person name="Chen L.L."/>
            <person name="Kuo C.H."/>
        </authorList>
    </citation>
    <scope>NUCLEOTIDE SEQUENCE [LARGE SCALE GENOMIC DNA]</scope>
    <source>
        <strain evidence="3">B31</strain>
    </source>
</reference>
<dbReference type="Gene3D" id="3.40.50.1820">
    <property type="entry name" value="alpha/beta hydrolase"/>
    <property type="match status" value="1"/>
</dbReference>
<dbReference type="EMBL" id="CP006682">
    <property type="protein sequence ID" value="AHB36483.1"/>
    <property type="molecule type" value="Genomic_DNA"/>
</dbReference>
<dbReference type="OrthoDB" id="9776685at2"/>
<dbReference type="SUPFAM" id="SSF53474">
    <property type="entry name" value="alpha/beta-Hydrolases"/>
    <property type="match status" value="1"/>
</dbReference>
<dbReference type="PANTHER" id="PTHR43358:SF4">
    <property type="entry name" value="ALPHA_BETA HYDROLASE FOLD-1 DOMAIN-CONTAINING PROTEIN"/>
    <property type="match status" value="1"/>
</dbReference>
<dbReference type="RefSeq" id="WP_023789613.1">
    <property type="nucleotide sequence ID" value="NC_022998.1"/>
</dbReference>
<gene>
    <name evidence="3" type="ORF">SAPIS_v1c06380</name>
</gene>
<keyword evidence="1" id="KW-0472">Membrane</keyword>
<dbReference type="InterPro" id="IPR000073">
    <property type="entry name" value="AB_hydrolase_1"/>
</dbReference>
<keyword evidence="3" id="KW-0378">Hydrolase</keyword>
<evidence type="ECO:0000313" key="3">
    <source>
        <dbReference type="EMBL" id="AHB36483.1"/>
    </source>
</evidence>
<feature type="transmembrane region" description="Helical" evidence="1">
    <location>
        <begin position="12"/>
        <end position="29"/>
    </location>
</feature>
<name>V5RJ35_SPIAP</name>
<dbReference type="GO" id="GO:0016787">
    <property type="term" value="F:hydrolase activity"/>
    <property type="evidence" value="ECO:0007669"/>
    <property type="project" value="UniProtKB-KW"/>
</dbReference>
<dbReference type="Pfam" id="PF00561">
    <property type="entry name" value="Abhydrolase_1"/>
    <property type="match status" value="1"/>
</dbReference>
<dbReference type="KEGG" id="sapi:SAPIS_v1c06380"/>
<dbReference type="STRING" id="1276258.SAPIS_v1c06380"/>
<sequence length="345" mass="40933">MTKTTKKYKYNFSRVFSTIMLFPIVAIISKRRFNNFRDFCFTYPRFGRYQGNNEYYKKIPTETNTLEYHYWDLEKMNLKFKSFEKDELEEYQIQTDKGNISCLKAIVNNSSKWVFGLHGWTEDKYLGLRLVRHFYEKGYNILTFDSFAHGKSYGENTDIGYSSIEMMDAIIEDLKKTHKVTSIGLIGNSMGASTSILYSQKGNYKDLISWVVSDCGFSSIKLQYRYYIQNNLFKKPWWIVSFGYTKKLSKLTKTNQNKYNLLKYMNLNKNIPIFFVHGKGDTFIAYEMSWDMYEKKVKSEPNPPISKIWTPEGSEHVYMISDYYSEYITRTLEFAKESEKLINEK</sequence>
<accession>V5RJ35</accession>